<dbReference type="PANTHER" id="PTHR34595">
    <property type="entry name" value="BLR5612 PROTEIN"/>
    <property type="match status" value="1"/>
</dbReference>
<dbReference type="AlphaFoldDB" id="A0A8B6X8E6"/>
<evidence type="ECO:0000259" key="1">
    <source>
        <dbReference type="Pfam" id="PF04168"/>
    </source>
</evidence>
<name>A0A8B6X8E6_9BURK</name>
<dbReference type="Pfam" id="PF14403">
    <property type="entry name" value="CP_ATPgrasp_2"/>
    <property type="match status" value="1"/>
</dbReference>
<reference evidence="4" key="1">
    <citation type="journal article" date="2011" name="Bioorg. Chem.">
        <title>The ATP-grasp enzymes.</title>
        <authorList>
            <person name="Fawaz M.V."/>
            <person name="Topper M.E."/>
            <person name="Firestine S.M."/>
        </authorList>
    </citation>
    <scope>NUCLEOTIDE SEQUENCE</scope>
</reference>
<dbReference type="Pfam" id="PF04168">
    <property type="entry name" value="Alpha-E"/>
    <property type="match status" value="1"/>
</dbReference>
<reference evidence="4" key="2">
    <citation type="submission" date="2025-08" db="UniProtKB">
        <authorList>
            <consortium name="RefSeq"/>
        </authorList>
    </citation>
    <scope>IDENTIFICATION</scope>
</reference>
<evidence type="ECO:0000313" key="4">
    <source>
        <dbReference type="RefSeq" id="WP_034412296.1"/>
    </source>
</evidence>
<dbReference type="PANTHER" id="PTHR34595:SF2">
    <property type="entry name" value="BLR2978 PROTEIN"/>
    <property type="match status" value="1"/>
</dbReference>
<evidence type="ECO:0000313" key="3">
    <source>
        <dbReference type="Proteomes" id="UP000675920"/>
    </source>
</evidence>
<dbReference type="SUPFAM" id="SSF56059">
    <property type="entry name" value="Glutathione synthetase ATP-binding domain-like"/>
    <property type="match status" value="1"/>
</dbReference>
<dbReference type="Gene3D" id="3.30.1490.270">
    <property type="match status" value="1"/>
</dbReference>
<keyword evidence="3" id="KW-1185">Reference proteome</keyword>
<feature type="domain" description="DUF403" evidence="1">
    <location>
        <begin position="529"/>
        <end position="838"/>
    </location>
</feature>
<evidence type="ECO:0000259" key="2">
    <source>
        <dbReference type="Pfam" id="PF14403"/>
    </source>
</evidence>
<dbReference type="RefSeq" id="WP_034412296.1">
    <property type="nucleotide sequence ID" value="NZ_KI519499.1"/>
</dbReference>
<proteinExistence type="predicted"/>
<organism evidence="3 4">
    <name type="scientific">Derxia gummosa DSM 723</name>
    <dbReference type="NCBI Taxonomy" id="1121388"/>
    <lineage>
        <taxon>Bacteria</taxon>
        <taxon>Pseudomonadati</taxon>
        <taxon>Pseudomonadota</taxon>
        <taxon>Betaproteobacteria</taxon>
        <taxon>Burkholderiales</taxon>
        <taxon>Alcaligenaceae</taxon>
        <taxon>Derxia</taxon>
    </lineage>
</organism>
<dbReference type="InterPro" id="IPR025841">
    <property type="entry name" value="CP_ATPgrasp_2"/>
</dbReference>
<dbReference type="InterPro" id="IPR051680">
    <property type="entry name" value="ATP-dep_Glu-Cys_Ligase-2"/>
</dbReference>
<dbReference type="InterPro" id="IPR007296">
    <property type="entry name" value="DUF403"/>
</dbReference>
<accession>A0A8B6X8E6</accession>
<sequence length="850" mass="92895">MESLFSGAETVGAASDAAARAARIAVPARHGHFDELRGCSSCDASRERLAPQWEQFFNTLGLPGLAQLDDAAQTVDQQIRENGITYNVYADPNGPSRPWSLDLLPWVVSAKEWAGLESGLAQRAELLERILHDLYGEQRLLHDNLLPAAITVGHPAYVRPMRWVVPAGGVFLHIAAFDLARGPDGTWRVVSERTQAPSGLGYALENRVTINKLFPSAFRQMKVQHLASTYRALLDSLLVHCPRGTAGKVVLLTPGPYNETYFEQAYLARYLGIPLVEGGDLTVRDQRVFLKTLHGLEQVDAILRRLDDDYCDPLELRSDSALGVPGLMQAVRAGHVLLANSLGSGFLESAAIQGFLPAVCRELMGQELELTSLPTWWCGEDAALEDALPKLGQLVVKSTWGKRFTARIGAHSTEDEIAALEARIRANPADYTLQEFLPLSQLPTWSDGRIVPRAAMLRAFVIRDANGGWKVLPGGLVRTAHSDQLVVSMQSGGSSADAWVLTDGAVDEFSLLPGRMRPEQIAGRRRVVSSRSAENLFWLGRYTERAEHGVRLARQVLTALATDDEPPRAVLDVLTQLSRYFGLVNWESPSIGNSRAEFERVLTGRLGDPDAIGSIANNLASLERSAGHIRDRLAPDHWRLIVAARTDLDRRLAPGRLSGGSIAYAQRVLSELADDLSAITGAQADRMTRDDGWRLLSAGRQIERLSSLATSMLTVLESGAGNYSAGLELLIGLFDSIITYRSIYQRSVELPAVTDLLVLDRSNPRSLAYVYSRLIRDISRLPGGGQGNAFSVPDPDAWQLAALCRTDAAGVPRALTALARALCSVSRVLSDELSRRYFSLADGWVRPVMS</sequence>
<feature type="domain" description="Circularly permuted ATP-grasp type 2" evidence="2">
    <location>
        <begin position="105"/>
        <end position="480"/>
    </location>
</feature>
<dbReference type="Gene3D" id="3.40.50.11290">
    <property type="match status" value="1"/>
</dbReference>
<dbReference type="Proteomes" id="UP000675920">
    <property type="component" value="Unplaced"/>
</dbReference>
<protein>
    <submittedName>
        <fullName evidence="4">Circularly permuted type 2 ATP-grasp protein</fullName>
    </submittedName>
</protein>
<dbReference type="OrthoDB" id="9804079at2"/>